<feature type="transmembrane region" description="Helical" evidence="10">
    <location>
        <begin position="388"/>
        <end position="411"/>
    </location>
</feature>
<dbReference type="NCBIfam" id="TIGR00797">
    <property type="entry name" value="matE"/>
    <property type="match status" value="1"/>
</dbReference>
<evidence type="ECO:0000313" key="11">
    <source>
        <dbReference type="EMBL" id="ADE57929.1"/>
    </source>
</evidence>
<feature type="transmembrane region" description="Helical" evidence="10">
    <location>
        <begin position="55"/>
        <end position="78"/>
    </location>
</feature>
<dbReference type="Proteomes" id="UP000002366">
    <property type="component" value="Chromosome"/>
</dbReference>
<dbReference type="GO" id="GO:0042910">
    <property type="term" value="F:xenobiotic transmembrane transporter activity"/>
    <property type="evidence" value="ECO:0007669"/>
    <property type="project" value="InterPro"/>
</dbReference>
<evidence type="ECO:0000256" key="8">
    <source>
        <dbReference type="ARBA" id="ARBA00023136"/>
    </source>
</evidence>
<dbReference type="InterPro" id="IPR002528">
    <property type="entry name" value="MATE_fam"/>
</dbReference>
<sequence length="452" mass="49129">MDRRELLAKERVGRLLWRLSVPAVIGMLVQASYNIVDAIFIGRGVGPLGLAGTTIVFPIQLLASSLAVTIGVGGASIISRSLGAKKYEKANRALGNMVFLSLIFSTTILITGSLAQQRLLRLFGASPTILPYAEEYLQVILMGLPFVGFGMSLNHAARSEGNARVAMISMIISAVMNMILDPIFIFVLNMGIRGAAIATVISQIAMACWMGYYFLLSGNSFLVLALRYGQPQLEYIKEILSVGAAEFVRMASGSMIIVFINNSLIHYGSDISVAVYGILHRALSFSFLPIVGVSQGLQPILGFNYGAGRYDRARDVARLAIIAASCIAFCAFMVGMFFPEKVVRLFTTDLLLIKEASASLRIVITAYFLVGFQITGSSMFQALGKGRASLILSLTRQVIFFLPCVVILPRFFLLKGIWLAFPTADALAFLVTVTLVSRQLGALKMERSEQNQ</sequence>
<proteinExistence type="inferred from homology"/>
<accession>D5EH97</accession>
<keyword evidence="4" id="KW-0813">Transport</keyword>
<feature type="transmembrane region" description="Helical" evidence="10">
    <location>
        <begin position="200"/>
        <end position="226"/>
    </location>
</feature>
<dbReference type="GO" id="GO:0005886">
    <property type="term" value="C:plasma membrane"/>
    <property type="evidence" value="ECO:0007669"/>
    <property type="project" value="UniProtKB-SubCell"/>
</dbReference>
<comment type="similarity">
    <text evidence="2">Belongs to the multi antimicrobial extrusion (MATE) (TC 2.A.66.1) family. MepA subfamily.</text>
</comment>
<dbReference type="RefSeq" id="WP_013049191.1">
    <property type="nucleotide sequence ID" value="NC_014011.1"/>
</dbReference>
<evidence type="ECO:0000256" key="7">
    <source>
        <dbReference type="ARBA" id="ARBA00022989"/>
    </source>
</evidence>
<gene>
    <name evidence="11" type="ordered locus">Amico_1816</name>
</gene>
<feature type="transmembrane region" description="Helical" evidence="10">
    <location>
        <begin position="417"/>
        <end position="437"/>
    </location>
</feature>
<dbReference type="CDD" id="cd13143">
    <property type="entry name" value="MATE_MepA_like"/>
    <property type="match status" value="1"/>
</dbReference>
<feature type="transmembrane region" description="Helical" evidence="10">
    <location>
        <begin position="165"/>
        <end position="188"/>
    </location>
</feature>
<organism evidence="11 12">
    <name type="scientific">Aminobacterium colombiense (strain DSM 12261 / ALA-1)</name>
    <dbReference type="NCBI Taxonomy" id="572547"/>
    <lineage>
        <taxon>Bacteria</taxon>
        <taxon>Thermotogati</taxon>
        <taxon>Synergistota</taxon>
        <taxon>Synergistia</taxon>
        <taxon>Synergistales</taxon>
        <taxon>Aminobacteriaceae</taxon>
        <taxon>Aminobacterium</taxon>
    </lineage>
</organism>
<evidence type="ECO:0000256" key="1">
    <source>
        <dbReference type="ARBA" id="ARBA00004651"/>
    </source>
</evidence>
<name>D5EH97_AMICL</name>
<feature type="transmembrane region" description="Helical" evidence="10">
    <location>
        <begin position="247"/>
        <end position="267"/>
    </location>
</feature>
<feature type="transmembrane region" description="Helical" evidence="10">
    <location>
        <begin position="98"/>
        <end position="116"/>
    </location>
</feature>
<dbReference type="EMBL" id="CP001997">
    <property type="protein sequence ID" value="ADE57929.1"/>
    <property type="molecule type" value="Genomic_DNA"/>
</dbReference>
<evidence type="ECO:0000256" key="4">
    <source>
        <dbReference type="ARBA" id="ARBA00022448"/>
    </source>
</evidence>
<evidence type="ECO:0000256" key="5">
    <source>
        <dbReference type="ARBA" id="ARBA00022475"/>
    </source>
</evidence>
<dbReference type="PIRSF" id="PIRSF006603">
    <property type="entry name" value="DinF"/>
    <property type="match status" value="1"/>
</dbReference>
<dbReference type="HOGENOM" id="CLU_012893_0_0_0"/>
<dbReference type="PANTHER" id="PTHR43823:SF3">
    <property type="entry name" value="MULTIDRUG EXPORT PROTEIN MEPA"/>
    <property type="match status" value="1"/>
</dbReference>
<keyword evidence="6 10" id="KW-0812">Transmembrane</keyword>
<dbReference type="InterPro" id="IPR045070">
    <property type="entry name" value="MATE_MepA-like"/>
</dbReference>
<dbReference type="STRING" id="572547.Amico_1816"/>
<keyword evidence="12" id="KW-1185">Reference proteome</keyword>
<evidence type="ECO:0000256" key="10">
    <source>
        <dbReference type="SAM" id="Phobius"/>
    </source>
</evidence>
<dbReference type="eggNOG" id="COG0534">
    <property type="taxonomic scope" value="Bacteria"/>
</dbReference>
<feature type="transmembrane region" description="Helical" evidence="10">
    <location>
        <begin position="319"/>
        <end position="338"/>
    </location>
</feature>
<keyword evidence="8 10" id="KW-0472">Membrane</keyword>
<feature type="transmembrane region" description="Helical" evidence="10">
    <location>
        <begin position="287"/>
        <end position="307"/>
    </location>
</feature>
<comment type="subcellular location">
    <subcellularLocation>
        <location evidence="1">Cell membrane</location>
        <topology evidence="1">Multi-pass membrane protein</topology>
    </subcellularLocation>
</comment>
<evidence type="ECO:0000313" key="12">
    <source>
        <dbReference type="Proteomes" id="UP000002366"/>
    </source>
</evidence>
<dbReference type="Pfam" id="PF01554">
    <property type="entry name" value="MatE"/>
    <property type="match status" value="2"/>
</dbReference>
<dbReference type="AlphaFoldDB" id="D5EH97"/>
<dbReference type="GO" id="GO:0046677">
    <property type="term" value="P:response to antibiotic"/>
    <property type="evidence" value="ECO:0007669"/>
    <property type="project" value="UniProtKB-KW"/>
</dbReference>
<dbReference type="KEGG" id="aco:Amico_1816"/>
<evidence type="ECO:0000256" key="2">
    <source>
        <dbReference type="ARBA" id="ARBA00008417"/>
    </source>
</evidence>
<evidence type="ECO:0000256" key="3">
    <source>
        <dbReference type="ARBA" id="ARBA00022106"/>
    </source>
</evidence>
<dbReference type="InterPro" id="IPR048279">
    <property type="entry name" value="MdtK-like"/>
</dbReference>
<evidence type="ECO:0000256" key="6">
    <source>
        <dbReference type="ARBA" id="ARBA00022692"/>
    </source>
</evidence>
<dbReference type="PANTHER" id="PTHR43823">
    <property type="entry name" value="SPORULATION PROTEIN YKVU"/>
    <property type="match status" value="1"/>
</dbReference>
<feature type="transmembrane region" description="Helical" evidence="10">
    <location>
        <begin position="15"/>
        <end position="35"/>
    </location>
</feature>
<feature type="transmembrane region" description="Helical" evidence="10">
    <location>
        <begin position="358"/>
        <end position="376"/>
    </location>
</feature>
<keyword evidence="5" id="KW-1003">Cell membrane</keyword>
<keyword evidence="7 10" id="KW-1133">Transmembrane helix</keyword>
<dbReference type="InterPro" id="IPR051327">
    <property type="entry name" value="MATE_MepA_subfamily"/>
</dbReference>
<feature type="transmembrane region" description="Helical" evidence="10">
    <location>
        <begin position="136"/>
        <end position="153"/>
    </location>
</feature>
<protein>
    <recommendedName>
        <fullName evidence="3">Multidrug export protein MepA</fullName>
    </recommendedName>
</protein>
<reference evidence="11 12" key="1">
    <citation type="journal article" date="2010" name="Stand. Genomic Sci.">
        <title>Complete genome sequence of Aminobacterium colombiense type strain (ALA-1).</title>
        <authorList>
            <person name="Chertkov O."/>
            <person name="Sikorski J."/>
            <person name="Brambilla E."/>
            <person name="Lapidus A."/>
            <person name="Copeland A."/>
            <person name="Glavina Del Rio T."/>
            <person name="Nolan M."/>
            <person name="Lucas S."/>
            <person name="Tice H."/>
            <person name="Cheng J.F."/>
            <person name="Han C."/>
            <person name="Detter J.C."/>
            <person name="Bruce D."/>
            <person name="Tapia R."/>
            <person name="Goodwin L."/>
            <person name="Pitluck S."/>
            <person name="Liolios K."/>
            <person name="Ivanova N."/>
            <person name="Mavromatis K."/>
            <person name="Ovchinnikova G."/>
            <person name="Pati A."/>
            <person name="Chen A."/>
            <person name="Palaniappan K."/>
            <person name="Land M."/>
            <person name="Hauser L."/>
            <person name="Chang Y.J."/>
            <person name="Jeffries C.D."/>
            <person name="Spring S."/>
            <person name="Rohde M."/>
            <person name="Goker M."/>
            <person name="Bristow J."/>
            <person name="Eisen J.A."/>
            <person name="Markowitz V."/>
            <person name="Hugenholtz P."/>
            <person name="Kyrpides N.C."/>
            <person name="Klenk H.P."/>
        </authorList>
    </citation>
    <scope>NUCLEOTIDE SEQUENCE [LARGE SCALE GENOMIC DNA]</scope>
    <source>
        <strain evidence="12">DSM 12261 / ALA-1</strain>
    </source>
</reference>
<evidence type="ECO:0000256" key="9">
    <source>
        <dbReference type="ARBA" id="ARBA00023251"/>
    </source>
</evidence>
<dbReference type="GO" id="GO:0015297">
    <property type="term" value="F:antiporter activity"/>
    <property type="evidence" value="ECO:0007669"/>
    <property type="project" value="InterPro"/>
</dbReference>
<keyword evidence="9" id="KW-0046">Antibiotic resistance</keyword>